<organism evidence="4 5">
    <name type="scientific">Paracidovorax wautersii</name>
    <dbReference type="NCBI Taxonomy" id="1177982"/>
    <lineage>
        <taxon>Bacteria</taxon>
        <taxon>Pseudomonadati</taxon>
        <taxon>Pseudomonadota</taxon>
        <taxon>Betaproteobacteria</taxon>
        <taxon>Burkholderiales</taxon>
        <taxon>Comamonadaceae</taxon>
        <taxon>Paracidovorax</taxon>
    </lineage>
</organism>
<dbReference type="Pfam" id="PF08125">
    <property type="entry name" value="Mannitol_dh_C"/>
    <property type="match status" value="1"/>
</dbReference>
<keyword evidence="1" id="KW-0560">Oxidoreductase</keyword>
<dbReference type="EMBL" id="WNDQ01000004">
    <property type="protein sequence ID" value="KAF1023520.1"/>
    <property type="molecule type" value="Genomic_DNA"/>
</dbReference>
<dbReference type="Gene3D" id="1.10.1040.10">
    <property type="entry name" value="N-(1-d-carboxylethyl)-l-norvaline Dehydrogenase, domain 2"/>
    <property type="match status" value="1"/>
</dbReference>
<evidence type="ECO:0000259" key="3">
    <source>
        <dbReference type="Pfam" id="PF08125"/>
    </source>
</evidence>
<dbReference type="PANTHER" id="PTHR43362">
    <property type="entry name" value="MANNITOL DEHYDROGENASE DSF1-RELATED"/>
    <property type="match status" value="1"/>
</dbReference>
<dbReference type="InterPro" id="IPR050988">
    <property type="entry name" value="Mannitol_DH/Oxidoreductase"/>
</dbReference>
<dbReference type="SUPFAM" id="SSF51735">
    <property type="entry name" value="NAD(P)-binding Rossmann-fold domains"/>
    <property type="match status" value="1"/>
</dbReference>
<dbReference type="PRINTS" id="PR00084">
    <property type="entry name" value="MTLDHDRGNASE"/>
</dbReference>
<evidence type="ECO:0000313" key="4">
    <source>
        <dbReference type="EMBL" id="KAF1023520.1"/>
    </source>
</evidence>
<dbReference type="Pfam" id="PF01232">
    <property type="entry name" value="Mannitol_dh"/>
    <property type="match status" value="1"/>
</dbReference>
<dbReference type="GO" id="GO:0016616">
    <property type="term" value="F:oxidoreductase activity, acting on the CH-OH group of donors, NAD or NADP as acceptor"/>
    <property type="evidence" value="ECO:0007669"/>
    <property type="project" value="TreeGrafter"/>
</dbReference>
<dbReference type="InterPro" id="IPR036291">
    <property type="entry name" value="NAD(P)-bd_dom_sf"/>
</dbReference>
<dbReference type="InterPro" id="IPR013328">
    <property type="entry name" value="6PGD_dom2"/>
</dbReference>
<dbReference type="InterPro" id="IPR013131">
    <property type="entry name" value="Mannitol_DH_N"/>
</dbReference>
<dbReference type="AlphaFoldDB" id="A0A7V8JRM2"/>
<feature type="domain" description="Mannitol dehydrogenase N-terminal" evidence="2">
    <location>
        <begin position="29"/>
        <end position="281"/>
    </location>
</feature>
<evidence type="ECO:0000259" key="2">
    <source>
        <dbReference type="Pfam" id="PF01232"/>
    </source>
</evidence>
<protein>
    <submittedName>
        <fullName evidence="4">Polyol:NADP oxidoreductase</fullName>
    </submittedName>
</protein>
<dbReference type="SUPFAM" id="SSF48179">
    <property type="entry name" value="6-phosphogluconate dehydrogenase C-terminal domain-like"/>
    <property type="match status" value="1"/>
</dbReference>
<sequence>MPRLHPDLLHHLPPTVARPAYDRRQLRAGIVHLGVGAFQRAHLADVNEAALHAGGALDWGIVGVSLRSPDTRDALAPQQGLYTLERREAGEGGRTHRAQRVIGCLLQVLVAPEDPAAVLARIAAPDTRIVSLTVTEKGYCHDPATGALQLDHPDIQHDLAQPEAPRGTLGFLVHGLARRRAHGLGGITLLSLDNLPANGHVLRGLVLAFAEQRDPALAHWIGTHCTFPCSMVDRIVPRTTDDDRTAIAQAIGLDDAWPVVGETFLDWVVEDRFTAGRPAWDAGGARFVAHAQPFETLKLRMVNGAHSALAYLGAVAGWTTVDQAMARPDLRRYVDALLQHEVAPTLPALPGLDLDAYRQRLLQRFANPALAHRTQQIAMDGSQKLPQRLLGTVRERLHKGQGIERLALAIAAWLHYLRGQDESGHAYAIHDPMSAALAQRAHEAHEASAGLPPEAASRAWTAHLVSFAPVFGPDLGANPVFVDSVAHALTQLRRDGVAATLARQPD</sequence>
<name>A0A7V8JRM2_9BURK</name>
<evidence type="ECO:0000256" key="1">
    <source>
        <dbReference type="ARBA" id="ARBA00023002"/>
    </source>
</evidence>
<proteinExistence type="predicted"/>
<feature type="domain" description="Mannitol dehydrogenase C-terminal" evidence="3">
    <location>
        <begin position="292"/>
        <end position="492"/>
    </location>
</feature>
<dbReference type="Proteomes" id="UP000461670">
    <property type="component" value="Unassembled WGS sequence"/>
</dbReference>
<dbReference type="InterPro" id="IPR008927">
    <property type="entry name" value="6-PGluconate_DH-like_C_sf"/>
</dbReference>
<evidence type="ECO:0000313" key="5">
    <source>
        <dbReference type="Proteomes" id="UP000461670"/>
    </source>
</evidence>
<dbReference type="PANTHER" id="PTHR43362:SF1">
    <property type="entry name" value="MANNITOL DEHYDROGENASE 2-RELATED"/>
    <property type="match status" value="1"/>
</dbReference>
<gene>
    <name evidence="4" type="primary">por</name>
    <name evidence="4" type="ORF">GAK30_00471</name>
</gene>
<dbReference type="InterPro" id="IPR000669">
    <property type="entry name" value="Mannitol_DH"/>
</dbReference>
<comment type="caution">
    <text evidence="4">The sequence shown here is derived from an EMBL/GenBank/DDBJ whole genome shotgun (WGS) entry which is preliminary data.</text>
</comment>
<dbReference type="Gene3D" id="3.40.50.720">
    <property type="entry name" value="NAD(P)-binding Rossmann-like Domain"/>
    <property type="match status" value="1"/>
</dbReference>
<accession>A0A7V8JRM2</accession>
<reference evidence="5" key="1">
    <citation type="journal article" date="2020" name="MBio">
        <title>Horizontal gene transfer to a defensive symbiont with a reduced genome amongst a multipartite beetle microbiome.</title>
        <authorList>
            <person name="Waterworth S.C."/>
            <person name="Florez L.V."/>
            <person name="Rees E.R."/>
            <person name="Hertweck C."/>
            <person name="Kaltenpoth M."/>
            <person name="Kwan J.C."/>
        </authorList>
    </citation>
    <scope>NUCLEOTIDE SEQUENCE [LARGE SCALE GENOMIC DNA]</scope>
</reference>
<dbReference type="InterPro" id="IPR013118">
    <property type="entry name" value="Mannitol_DH_C"/>
</dbReference>